<dbReference type="InterPro" id="IPR017853">
    <property type="entry name" value="GH"/>
</dbReference>
<dbReference type="InterPro" id="IPR008979">
    <property type="entry name" value="Galactose-bd-like_sf"/>
</dbReference>
<name>A0ABW0HYG4_9BACL</name>
<dbReference type="EMBL" id="JBHSMI010000025">
    <property type="protein sequence ID" value="MFC5404077.1"/>
    <property type="molecule type" value="Genomic_DNA"/>
</dbReference>
<dbReference type="InterPro" id="IPR026283">
    <property type="entry name" value="B-gal_1-like"/>
</dbReference>
<dbReference type="Pfam" id="PF21467">
    <property type="entry name" value="BetaGal_gal-bd"/>
    <property type="match status" value="1"/>
</dbReference>
<dbReference type="SUPFAM" id="SSF51445">
    <property type="entry name" value="(Trans)glycosidases"/>
    <property type="match status" value="1"/>
</dbReference>
<feature type="domain" description="Beta-galactosidase galactose-binding" evidence="6">
    <location>
        <begin position="499"/>
        <end position="557"/>
    </location>
</feature>
<evidence type="ECO:0000313" key="8">
    <source>
        <dbReference type="Proteomes" id="UP001596113"/>
    </source>
</evidence>
<dbReference type="Pfam" id="PF01301">
    <property type="entry name" value="Glyco_hydro_35"/>
    <property type="match status" value="1"/>
</dbReference>
<evidence type="ECO:0000256" key="2">
    <source>
        <dbReference type="ARBA" id="ARBA00022801"/>
    </source>
</evidence>
<feature type="domain" description="Beta-galactosidase 1-like first all-beta" evidence="5">
    <location>
        <begin position="369"/>
        <end position="479"/>
    </location>
</feature>
<organism evidence="7 8">
    <name type="scientific">Cohnella soli</name>
    <dbReference type="NCBI Taxonomy" id="425005"/>
    <lineage>
        <taxon>Bacteria</taxon>
        <taxon>Bacillati</taxon>
        <taxon>Bacillota</taxon>
        <taxon>Bacilli</taxon>
        <taxon>Bacillales</taxon>
        <taxon>Paenibacillaceae</taxon>
        <taxon>Cohnella</taxon>
    </lineage>
</organism>
<dbReference type="InterPro" id="IPR048912">
    <property type="entry name" value="BetaGal1-like_ABD1"/>
</dbReference>
<dbReference type="Gene3D" id="3.20.20.80">
    <property type="entry name" value="Glycosidases"/>
    <property type="match status" value="1"/>
</dbReference>
<dbReference type="PROSITE" id="PS01182">
    <property type="entry name" value="GLYCOSYL_HYDROL_F35"/>
    <property type="match status" value="1"/>
</dbReference>
<dbReference type="InterPro" id="IPR048913">
    <property type="entry name" value="BetaGal_gal-bd"/>
</dbReference>
<keyword evidence="2" id="KW-0378">Hydrolase</keyword>
<dbReference type="InterPro" id="IPR019801">
    <property type="entry name" value="Glyco_hydro_35_CS"/>
</dbReference>
<reference evidence="8" key="1">
    <citation type="journal article" date="2019" name="Int. J. Syst. Evol. Microbiol.">
        <title>The Global Catalogue of Microorganisms (GCM) 10K type strain sequencing project: providing services to taxonomists for standard genome sequencing and annotation.</title>
        <authorList>
            <consortium name="The Broad Institute Genomics Platform"/>
            <consortium name="The Broad Institute Genome Sequencing Center for Infectious Disease"/>
            <person name="Wu L."/>
            <person name="Ma J."/>
        </authorList>
    </citation>
    <scope>NUCLEOTIDE SEQUENCE [LARGE SCALE GENOMIC DNA]</scope>
    <source>
        <strain evidence="8">CGMCC 1.18575</strain>
    </source>
</reference>
<dbReference type="PIRSF" id="PIRSF006336">
    <property type="entry name" value="B-gal"/>
    <property type="match status" value="1"/>
</dbReference>
<dbReference type="RefSeq" id="WP_378134031.1">
    <property type="nucleotide sequence ID" value="NZ_JBHSMI010000025.1"/>
</dbReference>
<proteinExistence type="inferred from homology"/>
<dbReference type="InterPro" id="IPR001944">
    <property type="entry name" value="Glycoside_Hdrlase_35"/>
</dbReference>
<keyword evidence="8" id="KW-1185">Reference proteome</keyword>
<evidence type="ECO:0000259" key="4">
    <source>
        <dbReference type="Pfam" id="PF01301"/>
    </source>
</evidence>
<feature type="domain" description="Glycoside hydrolase 35 catalytic" evidence="4">
    <location>
        <begin position="11"/>
        <end position="324"/>
    </location>
</feature>
<sequence length="581" mass="65573">MSVFGIEGNKFVHDGKSVQLISGALHYFRVVPEYWRDRLLKLKACGLNCVETYVPWNLHEPEPGLFDFSGMTDVTRFVESAGELGLYVIIRPSPYICAEWEFGGLPAWLLRDEGMRLRCSHRPFLDRVDTYYDELIPRLLPYQCTRGGPIIAMQIENEYGSYGNDKDYLEYLKDGLTNRGVDVLLFTSDGYTDANLQGGMLPGVFETVNFGSRPEEAFAKLLEYQPDKPLMCMEYWNGWFDHWNKPHHTRDSQDAAAVLDEMLAMGASVNLYMFHGGTNFGFYNGANCLEKYEATTTSYDYDAALTEAGDYTEKYTAFRAVIEKYAGPIDTEMPPSTPKKAYGKVALTESVRLFDSLGELSAPVRRPCPDPMEKVGQNYGFILYESRISGPQDDCEISLQDVHDRALVFIDDRYLGVIDRWSKQKLACSIPSGGAKLSILVENMGRINYGPFHKDFKGITEAVKIGIAMLHDWTIYPLPLSDLSGLSFERLEKLDPGVPAFYRGTFHAEEIADTYLSMEGWGKGVAYVNGFNLGRYWEAGPQKTLYIPAPLLRQGDNEIVLFELHGADAPEVTLVDRPFIQ</sequence>
<dbReference type="SUPFAM" id="SSF49785">
    <property type="entry name" value="Galactose-binding domain-like"/>
    <property type="match status" value="1"/>
</dbReference>
<dbReference type="PANTHER" id="PTHR23421">
    <property type="entry name" value="BETA-GALACTOSIDASE RELATED"/>
    <property type="match status" value="1"/>
</dbReference>
<dbReference type="Proteomes" id="UP001596113">
    <property type="component" value="Unassembled WGS sequence"/>
</dbReference>
<evidence type="ECO:0000259" key="5">
    <source>
        <dbReference type="Pfam" id="PF21317"/>
    </source>
</evidence>
<comment type="caution">
    <text evidence="7">The sequence shown here is derived from an EMBL/GenBank/DDBJ whole genome shotgun (WGS) entry which is preliminary data.</text>
</comment>
<dbReference type="Pfam" id="PF21317">
    <property type="entry name" value="BetaGal_ABD_1"/>
    <property type="match status" value="1"/>
</dbReference>
<dbReference type="InterPro" id="IPR031330">
    <property type="entry name" value="Gly_Hdrlase_35_cat"/>
</dbReference>
<gene>
    <name evidence="7" type="ORF">ACFPOF_15140</name>
</gene>
<evidence type="ECO:0000256" key="3">
    <source>
        <dbReference type="ARBA" id="ARBA00023295"/>
    </source>
</evidence>
<evidence type="ECO:0000256" key="1">
    <source>
        <dbReference type="ARBA" id="ARBA00009809"/>
    </source>
</evidence>
<dbReference type="Gene3D" id="2.60.120.260">
    <property type="entry name" value="Galactose-binding domain-like"/>
    <property type="match status" value="2"/>
</dbReference>
<evidence type="ECO:0000313" key="7">
    <source>
        <dbReference type="EMBL" id="MFC5404077.1"/>
    </source>
</evidence>
<evidence type="ECO:0000259" key="6">
    <source>
        <dbReference type="Pfam" id="PF21467"/>
    </source>
</evidence>
<accession>A0ABW0HYG4</accession>
<comment type="similarity">
    <text evidence="1">Belongs to the glycosyl hydrolase 35 family.</text>
</comment>
<protein>
    <submittedName>
        <fullName evidence="7">Beta-galactosidase family protein</fullName>
    </submittedName>
</protein>
<dbReference type="PRINTS" id="PR00742">
    <property type="entry name" value="GLHYDRLASE35"/>
</dbReference>
<keyword evidence="3" id="KW-0326">Glycosidase</keyword>